<reference evidence="9 10" key="1">
    <citation type="submission" date="2024-04" db="EMBL/GenBank/DDBJ databases">
        <title>Tritrichomonas musculus Genome.</title>
        <authorList>
            <person name="Alves-Ferreira E."/>
            <person name="Grigg M."/>
            <person name="Lorenzi H."/>
            <person name="Galac M."/>
        </authorList>
    </citation>
    <scope>NUCLEOTIDE SEQUENCE [LARGE SCALE GENOMIC DNA]</scope>
    <source>
        <strain evidence="9 10">EAF2021</strain>
    </source>
</reference>
<evidence type="ECO:0000256" key="1">
    <source>
        <dbReference type="ARBA" id="ARBA00004156"/>
    </source>
</evidence>
<evidence type="ECO:0000256" key="5">
    <source>
        <dbReference type="ARBA" id="ARBA00023329"/>
    </source>
</evidence>
<protein>
    <recommendedName>
        <fullName evidence="11">TLDc domain-containing protein</fullName>
    </recommendedName>
</protein>
<feature type="domain" description="TLDc" evidence="8">
    <location>
        <begin position="404"/>
        <end position="565"/>
    </location>
</feature>
<dbReference type="InterPro" id="IPR000195">
    <property type="entry name" value="Rab-GAP-TBC_dom"/>
</dbReference>
<keyword evidence="10" id="KW-1185">Reference proteome</keyword>
<evidence type="ECO:0008006" key="11">
    <source>
        <dbReference type="Google" id="ProtNLM"/>
    </source>
</evidence>
<dbReference type="Pfam" id="PF07534">
    <property type="entry name" value="TLD"/>
    <property type="match status" value="1"/>
</dbReference>
<evidence type="ECO:0000259" key="8">
    <source>
        <dbReference type="SMART" id="SM00584"/>
    </source>
</evidence>
<dbReference type="EMBL" id="JAPFFF010000012">
    <property type="protein sequence ID" value="KAK8876201.1"/>
    <property type="molecule type" value="Genomic_DNA"/>
</dbReference>
<organism evidence="9 10">
    <name type="scientific">Tritrichomonas musculus</name>
    <dbReference type="NCBI Taxonomy" id="1915356"/>
    <lineage>
        <taxon>Eukaryota</taxon>
        <taxon>Metamonada</taxon>
        <taxon>Parabasalia</taxon>
        <taxon>Tritrichomonadida</taxon>
        <taxon>Tritrichomonadidae</taxon>
        <taxon>Tritrichomonas</taxon>
    </lineage>
</organism>
<keyword evidence="3" id="KW-0770">Synapse</keyword>
<proteinExistence type="predicted"/>
<keyword evidence="5" id="KW-0968">Cytoplasmic vesicle</keyword>
<dbReference type="PANTHER" id="PTHR23354:SF122">
    <property type="entry name" value="GTPASE-ACTIVATING PROTEIN SKYWALKER"/>
    <property type="match status" value="1"/>
</dbReference>
<dbReference type="InterPro" id="IPR035969">
    <property type="entry name" value="Rab-GAP_TBC_sf"/>
</dbReference>
<dbReference type="PANTHER" id="PTHR23354">
    <property type="entry name" value="NUCLEOLAR PROTEIN 7/ESTROGEN RECEPTOR COACTIVATOR-RELATED"/>
    <property type="match status" value="1"/>
</dbReference>
<gene>
    <name evidence="9" type="ORF">M9Y10_006391</name>
</gene>
<accession>A0ABR2JEI9</accession>
<dbReference type="SMART" id="SM00584">
    <property type="entry name" value="TLDc"/>
    <property type="match status" value="1"/>
</dbReference>
<name>A0ABR2JEI9_9EUKA</name>
<comment type="caution">
    <text evidence="9">The sequence shown here is derived from an EMBL/GenBank/DDBJ whole genome shotgun (WGS) entry which is preliminary data.</text>
</comment>
<dbReference type="SUPFAM" id="SSF47923">
    <property type="entry name" value="Ypt/Rab-GAP domain of gyp1p"/>
    <property type="match status" value="1"/>
</dbReference>
<evidence type="ECO:0000259" key="7">
    <source>
        <dbReference type="SMART" id="SM00164"/>
    </source>
</evidence>
<evidence type="ECO:0000256" key="2">
    <source>
        <dbReference type="ARBA" id="ARBA00004184"/>
    </source>
</evidence>
<keyword evidence="4" id="KW-0472">Membrane</keyword>
<dbReference type="SMART" id="SM00164">
    <property type="entry name" value="TBC"/>
    <property type="match status" value="1"/>
</dbReference>
<evidence type="ECO:0000256" key="3">
    <source>
        <dbReference type="ARBA" id="ARBA00023018"/>
    </source>
</evidence>
<evidence type="ECO:0000313" key="9">
    <source>
        <dbReference type="EMBL" id="KAK8876201.1"/>
    </source>
</evidence>
<comment type="subcellular location">
    <subcellularLocation>
        <location evidence="1">Cytoplasmic vesicle membrane</location>
    </subcellularLocation>
    <subcellularLocation>
        <location evidence="2">Endomembrane system</location>
        <topology evidence="2">Peripheral membrane protein</topology>
    </subcellularLocation>
    <subcellularLocation>
        <location evidence="6">Synapse</location>
    </subcellularLocation>
</comment>
<dbReference type="Pfam" id="PF00566">
    <property type="entry name" value="RabGAP-TBC"/>
    <property type="match status" value="1"/>
</dbReference>
<dbReference type="InterPro" id="IPR006571">
    <property type="entry name" value="TLDc_dom"/>
</dbReference>
<evidence type="ECO:0000313" key="10">
    <source>
        <dbReference type="Proteomes" id="UP001470230"/>
    </source>
</evidence>
<dbReference type="Proteomes" id="UP001470230">
    <property type="component" value="Unassembled WGS sequence"/>
</dbReference>
<sequence length="566" mass="64903">MQHFNIYEFLMDALETADTNENLLCPEEIIALMNQQLDQTQEQLAAEDLQCPFYQEWDNEDKNRHIRTRKFSPPKNKNKLFKTTVRSGIDNLHRDNFYLFLSGIDQTYNESRQFWSDVVKINSQPRYGDIVSLFAAPDYELDVPKEYLENLLTIVLNQNKTIEYSPMIPSVASILSLYLKPDVAYFALQSMINQEDKYFTKTKQEFAIMLKTIEHVISSKSKSSLCQHLKTLKLSISEISLFVMPLFFSKKVDKRVSLTIFDAFIYDGRSALMRYVVGILFYLRSRLLATMTANEFMEAIHNYITSLHNPTELNELIHFTFSLSFSKSKKVVAIENKLKKELNCSELINVLISPLPKIEDFDTFHQFSPLFNSPISGRHTYHGRLTNTITVNKMINMNSNTNNGQLLSNTQFFNLKQKFPSVFKKFNAYPVYLMSLHGTSMLYFLEKAKKCRISLIVIQTESKSIGAVMECSLKICKKNGHIGGPSTTIFDLSNNSVYKSSLKNSYYVNVSRDSISIGGGSTGCAIYIKEWFSDVISDCCETFDSPSLLDGRQEAVVNIELYNLAV</sequence>
<evidence type="ECO:0000256" key="6">
    <source>
        <dbReference type="ARBA" id="ARBA00034103"/>
    </source>
</evidence>
<feature type="domain" description="Rab-GAP TBC" evidence="7">
    <location>
        <begin position="85"/>
        <end position="291"/>
    </location>
</feature>
<evidence type="ECO:0000256" key="4">
    <source>
        <dbReference type="ARBA" id="ARBA00023136"/>
    </source>
</evidence>
<dbReference type="Gene3D" id="1.10.472.80">
    <property type="entry name" value="Ypt/Rab-GAP domain of gyp1p, domain 3"/>
    <property type="match status" value="1"/>
</dbReference>